<dbReference type="GO" id="GO:0003978">
    <property type="term" value="F:UDP-glucose 4-epimerase activity"/>
    <property type="evidence" value="ECO:0007669"/>
    <property type="project" value="TreeGrafter"/>
</dbReference>
<evidence type="ECO:0000313" key="2">
    <source>
        <dbReference type="EMBL" id="HIK00916.1"/>
    </source>
</evidence>
<reference evidence="2 3" key="1">
    <citation type="journal article" name="Nat. Commun.">
        <title>Undinarchaeota illuminate DPANN phylogeny and the impact of gene transfer on archaeal evolution.</title>
        <authorList>
            <person name="Dombrowski N."/>
            <person name="Williams T.A."/>
            <person name="Sun J."/>
            <person name="Woodcroft B.J."/>
            <person name="Lee J.H."/>
            <person name="Minh B.Q."/>
            <person name="Rinke C."/>
            <person name="Spang A."/>
        </authorList>
    </citation>
    <scope>NUCLEOTIDE SEQUENCE [LARGE SCALE GENOMIC DNA]</scope>
    <source>
        <strain evidence="2">MAG_bin1129</strain>
    </source>
</reference>
<dbReference type="PANTHER" id="PTHR43725:SF8">
    <property type="entry name" value="CHLOROPLAST STEM-LOOP BINDING PROTEIN OF 41 KDA B, CHLOROPLASTIC"/>
    <property type="match status" value="1"/>
</dbReference>
<feature type="domain" description="NAD-dependent epimerase/dehydratase" evidence="1">
    <location>
        <begin position="6"/>
        <end position="217"/>
    </location>
</feature>
<dbReference type="InterPro" id="IPR001509">
    <property type="entry name" value="Epimerase_deHydtase"/>
</dbReference>
<evidence type="ECO:0000313" key="3">
    <source>
        <dbReference type="Proteomes" id="UP000646946"/>
    </source>
</evidence>
<gene>
    <name evidence="2" type="ORF">H1016_05275</name>
</gene>
<dbReference type="Pfam" id="PF01370">
    <property type="entry name" value="Epimerase"/>
    <property type="match status" value="1"/>
</dbReference>
<dbReference type="GO" id="GO:0005996">
    <property type="term" value="P:monosaccharide metabolic process"/>
    <property type="evidence" value="ECO:0007669"/>
    <property type="project" value="TreeGrafter"/>
</dbReference>
<dbReference type="GO" id="GO:0005829">
    <property type="term" value="C:cytosol"/>
    <property type="evidence" value="ECO:0007669"/>
    <property type="project" value="TreeGrafter"/>
</dbReference>
<name>A0A832VB51_9ARCH</name>
<dbReference type="SUPFAM" id="SSF51735">
    <property type="entry name" value="NAD(P)-binding Rossmann-fold domains"/>
    <property type="match status" value="1"/>
</dbReference>
<comment type="caution">
    <text evidence="2">The sequence shown here is derived from an EMBL/GenBank/DDBJ whole genome shotgun (WGS) entry which is preliminary data.</text>
</comment>
<sequence length="341" mass="38940">MTKIGILGGTRFIGFHLVKAALQKGWSVSIFNRGITKPPEKLPKEVEQFHGNRNNGRGLKNFFKNDYDAVIDLSGHTPAHVKPIVELFRKKIGHYIFCSTSYVYQTPPPVPIDENSPRTFAPGTYGGDKALAEELIFDIAKKENWPVTVFRLQGVFGEYDAGAQASYVFRRLKNNLPVILMTKGDILFNPLYVSDLVDAFVKAANNEISYGKVYTIAGDDAVYMIDFVKRCKKIVGTELRTKIVMESSYLGTKIGVPWPDYSLVLNNNAVKNDLGINFTPLDDALSQTWKWLCENPKYLRPIVEREEKYVLQNKPISNFRRKLWRIGDKIKRPFSFLMRRF</sequence>
<protein>
    <submittedName>
        <fullName evidence="2">NAD-dependent epimerase/dehydratase family protein</fullName>
    </submittedName>
</protein>
<dbReference type="EMBL" id="DVAB01000046">
    <property type="protein sequence ID" value="HIK00916.1"/>
    <property type="molecule type" value="Genomic_DNA"/>
</dbReference>
<dbReference type="Gene3D" id="3.40.50.720">
    <property type="entry name" value="NAD(P)-binding Rossmann-like Domain"/>
    <property type="match status" value="1"/>
</dbReference>
<accession>A0A832VB51</accession>
<keyword evidence="3" id="KW-1185">Reference proteome</keyword>
<organism evidence="2 3">
    <name type="scientific">Candidatus Naiadarchaeum limnaeum</name>
    <dbReference type="NCBI Taxonomy" id="2756139"/>
    <lineage>
        <taxon>Archaea</taxon>
        <taxon>Candidatus Undinarchaeota</taxon>
        <taxon>Candidatus Undinarchaeia</taxon>
        <taxon>Candidatus Naiadarchaeales</taxon>
        <taxon>Candidatus Naiadarchaeaceae</taxon>
        <taxon>Candidatus Naiadarchaeum</taxon>
    </lineage>
</organism>
<proteinExistence type="predicted"/>
<dbReference type="InterPro" id="IPR036291">
    <property type="entry name" value="NAD(P)-bd_dom_sf"/>
</dbReference>
<dbReference type="AlphaFoldDB" id="A0A832VB51"/>
<dbReference type="PANTHER" id="PTHR43725">
    <property type="entry name" value="UDP-GLUCOSE 4-EPIMERASE"/>
    <property type="match status" value="1"/>
</dbReference>
<dbReference type="Proteomes" id="UP000646946">
    <property type="component" value="Unassembled WGS sequence"/>
</dbReference>
<evidence type="ECO:0000259" key="1">
    <source>
        <dbReference type="Pfam" id="PF01370"/>
    </source>
</evidence>